<feature type="region of interest" description="Disordered" evidence="1">
    <location>
        <begin position="1"/>
        <end position="27"/>
    </location>
</feature>
<protein>
    <submittedName>
        <fullName evidence="2">Uncharacterized protein</fullName>
    </submittedName>
</protein>
<name>A0ABR2Z571_9AGAR</name>
<proteinExistence type="predicted"/>
<accession>A0ABR2Z571</accession>
<dbReference type="EMBL" id="JBBXMP010001298">
    <property type="protein sequence ID" value="KAL0056576.1"/>
    <property type="molecule type" value="Genomic_DNA"/>
</dbReference>
<evidence type="ECO:0000256" key="1">
    <source>
        <dbReference type="SAM" id="MobiDB-lite"/>
    </source>
</evidence>
<feature type="compositionally biased region" description="Polar residues" evidence="1">
    <location>
        <begin position="47"/>
        <end position="60"/>
    </location>
</feature>
<feature type="region of interest" description="Disordered" evidence="1">
    <location>
        <begin position="40"/>
        <end position="60"/>
    </location>
</feature>
<gene>
    <name evidence="2" type="ORF">AAF712_016820</name>
</gene>
<feature type="compositionally biased region" description="Polar residues" evidence="1">
    <location>
        <begin position="12"/>
        <end position="27"/>
    </location>
</feature>
<dbReference type="Proteomes" id="UP001437256">
    <property type="component" value="Unassembled WGS sequence"/>
</dbReference>
<evidence type="ECO:0000313" key="2">
    <source>
        <dbReference type="EMBL" id="KAL0056576.1"/>
    </source>
</evidence>
<feature type="non-terminal residue" evidence="2">
    <location>
        <position position="140"/>
    </location>
</feature>
<organism evidence="2 3">
    <name type="scientific">Marasmius tenuissimus</name>
    <dbReference type="NCBI Taxonomy" id="585030"/>
    <lineage>
        <taxon>Eukaryota</taxon>
        <taxon>Fungi</taxon>
        <taxon>Dikarya</taxon>
        <taxon>Basidiomycota</taxon>
        <taxon>Agaricomycotina</taxon>
        <taxon>Agaricomycetes</taxon>
        <taxon>Agaricomycetidae</taxon>
        <taxon>Agaricales</taxon>
        <taxon>Marasmiineae</taxon>
        <taxon>Marasmiaceae</taxon>
        <taxon>Marasmius</taxon>
    </lineage>
</organism>
<sequence>MAATQKLAAQRVNPSSEGSNPTPVATSYTKITTDLDRFHDESDEEFASSQSQQAETISSSVIHDNANDTYLDAFGQPILLVQDLDDPYSKTTAHRHLLDSQMDQLAFFRPRSLYPVDEEPNDALDEAAPFNPLAAAMENL</sequence>
<keyword evidence="3" id="KW-1185">Reference proteome</keyword>
<reference evidence="2 3" key="1">
    <citation type="submission" date="2024-05" db="EMBL/GenBank/DDBJ databases">
        <title>A draft genome resource for the thread blight pathogen Marasmius tenuissimus strain MS-2.</title>
        <authorList>
            <person name="Yulfo-Soto G.E."/>
            <person name="Baruah I.K."/>
            <person name="Amoako-Attah I."/>
            <person name="Bukari Y."/>
            <person name="Meinhardt L.W."/>
            <person name="Bailey B.A."/>
            <person name="Cohen S.P."/>
        </authorList>
    </citation>
    <scope>NUCLEOTIDE SEQUENCE [LARGE SCALE GENOMIC DNA]</scope>
    <source>
        <strain evidence="2 3">MS-2</strain>
    </source>
</reference>
<evidence type="ECO:0000313" key="3">
    <source>
        <dbReference type="Proteomes" id="UP001437256"/>
    </source>
</evidence>
<comment type="caution">
    <text evidence="2">The sequence shown here is derived from an EMBL/GenBank/DDBJ whole genome shotgun (WGS) entry which is preliminary data.</text>
</comment>